<evidence type="ECO:0000313" key="1">
    <source>
        <dbReference type="EMBL" id="KAL2039770.1"/>
    </source>
</evidence>
<dbReference type="InterPro" id="IPR009097">
    <property type="entry name" value="Cyclic_Pdiesterase"/>
</dbReference>
<gene>
    <name evidence="1" type="ORF">N7G274_007629</name>
</gene>
<comment type="caution">
    <text evidence="1">The sequence shown here is derived from an EMBL/GenBank/DDBJ whole genome shotgun (WGS) entry which is preliminary data.</text>
</comment>
<protein>
    <submittedName>
        <fullName evidence="1">Uncharacterized protein</fullName>
    </submittedName>
</protein>
<dbReference type="Proteomes" id="UP001590950">
    <property type="component" value="Unassembled WGS sequence"/>
</dbReference>
<evidence type="ECO:0000313" key="2">
    <source>
        <dbReference type="Proteomes" id="UP001590950"/>
    </source>
</evidence>
<accession>A0ABR4A1M1</accession>
<sequence length="212" mass="23695">MPPDCLHLTVLEMAHSRTEAEIAAMAQEMEGKIPKIVDFTYYHCARLVKPMLNYDTAAIALSFLPAARESLPGYQITSDAYNSHHLRPHLSALCESAGIEVASRYVVQSAHLTIARFVTQIGHAKEGDLGPESKYVAGLIKKLEDLNVNHKSLYWGKEADDWTVGTEKGLVCRRGTVWYGGGETLHQGRGFDTYRRQTILFVIKDSDRHLPL</sequence>
<dbReference type="SUPFAM" id="SSF55144">
    <property type="entry name" value="LigT-like"/>
    <property type="match status" value="1"/>
</dbReference>
<reference evidence="1 2" key="1">
    <citation type="submission" date="2024-09" db="EMBL/GenBank/DDBJ databases">
        <title>Rethinking Asexuality: The Enigmatic Case of Functional Sexual Genes in Lepraria (Stereocaulaceae).</title>
        <authorList>
            <person name="Doellman M."/>
            <person name="Sun Y."/>
            <person name="Barcenas-Pena A."/>
            <person name="Lumbsch H.T."/>
            <person name="Grewe F."/>
        </authorList>
    </citation>
    <scope>NUCLEOTIDE SEQUENCE [LARGE SCALE GENOMIC DNA]</scope>
    <source>
        <strain evidence="1 2">Mercado 3170</strain>
    </source>
</reference>
<proteinExistence type="predicted"/>
<organism evidence="1 2">
    <name type="scientific">Stereocaulon virgatum</name>
    <dbReference type="NCBI Taxonomy" id="373712"/>
    <lineage>
        <taxon>Eukaryota</taxon>
        <taxon>Fungi</taxon>
        <taxon>Dikarya</taxon>
        <taxon>Ascomycota</taxon>
        <taxon>Pezizomycotina</taxon>
        <taxon>Lecanoromycetes</taxon>
        <taxon>OSLEUM clade</taxon>
        <taxon>Lecanoromycetidae</taxon>
        <taxon>Lecanorales</taxon>
        <taxon>Lecanorineae</taxon>
        <taxon>Stereocaulaceae</taxon>
        <taxon>Stereocaulon</taxon>
    </lineage>
</organism>
<dbReference type="EMBL" id="JBEFKJ010000024">
    <property type="protein sequence ID" value="KAL2039770.1"/>
    <property type="molecule type" value="Genomic_DNA"/>
</dbReference>
<name>A0ABR4A1M1_9LECA</name>
<keyword evidence="2" id="KW-1185">Reference proteome</keyword>